<feature type="transmembrane region" description="Helical" evidence="5">
    <location>
        <begin position="210"/>
        <end position="229"/>
    </location>
</feature>
<evidence type="ECO:0000256" key="1">
    <source>
        <dbReference type="ARBA" id="ARBA00004141"/>
    </source>
</evidence>
<organism evidence="7 8">
    <name type="scientific">Devosia nanyangense</name>
    <dbReference type="NCBI Taxonomy" id="1228055"/>
    <lineage>
        <taxon>Bacteria</taxon>
        <taxon>Pseudomonadati</taxon>
        <taxon>Pseudomonadota</taxon>
        <taxon>Alphaproteobacteria</taxon>
        <taxon>Hyphomicrobiales</taxon>
        <taxon>Devosiaceae</taxon>
        <taxon>Devosia</taxon>
    </lineage>
</organism>
<dbReference type="GO" id="GO:0016020">
    <property type="term" value="C:membrane"/>
    <property type="evidence" value="ECO:0007669"/>
    <property type="project" value="UniProtKB-SubCell"/>
</dbReference>
<comment type="caution">
    <text evidence="7">The sequence shown here is derived from an EMBL/GenBank/DDBJ whole genome shotgun (WGS) entry which is preliminary data.</text>
</comment>
<keyword evidence="2 5" id="KW-0812">Transmembrane</keyword>
<feature type="transmembrane region" description="Helical" evidence="5">
    <location>
        <begin position="171"/>
        <end position="190"/>
    </location>
</feature>
<feature type="transmembrane region" description="Helical" evidence="5">
    <location>
        <begin position="305"/>
        <end position="328"/>
    </location>
</feature>
<keyword evidence="3 5" id="KW-1133">Transmembrane helix</keyword>
<dbReference type="PANTHER" id="PTHR23514:SF13">
    <property type="entry name" value="INNER MEMBRANE PROTEIN YBJJ"/>
    <property type="match status" value="1"/>
</dbReference>
<feature type="transmembrane region" description="Helical" evidence="5">
    <location>
        <begin position="52"/>
        <end position="72"/>
    </location>
</feature>
<feature type="transmembrane region" description="Helical" evidence="5">
    <location>
        <begin position="108"/>
        <end position="126"/>
    </location>
</feature>
<feature type="transmembrane region" description="Helical" evidence="5">
    <location>
        <begin position="340"/>
        <end position="361"/>
    </location>
</feature>
<reference evidence="7" key="1">
    <citation type="submission" date="2020-07" db="EMBL/GenBank/DDBJ databases">
        <title>Huge and variable diversity of episymbiotic CPR bacteria and DPANN archaea in groundwater ecosystems.</title>
        <authorList>
            <person name="He C.Y."/>
            <person name="Keren R."/>
            <person name="Whittaker M."/>
            <person name="Farag I.F."/>
            <person name="Doudna J."/>
            <person name="Cate J.H.D."/>
            <person name="Banfield J.F."/>
        </authorList>
    </citation>
    <scope>NUCLEOTIDE SEQUENCE</scope>
    <source>
        <strain evidence="7">NC_groundwater_1586_Pr3_B-0.1um_66_15</strain>
    </source>
</reference>
<name>A0A933NXN1_9HYPH</name>
<evidence type="ECO:0000256" key="5">
    <source>
        <dbReference type="SAM" id="Phobius"/>
    </source>
</evidence>
<sequence>MTAQPQSASRPALLALSPRARIIATFALHALSQGGLFSRIPDIQQNLGLNEAALGLALLGQPVGAIATFLFASAVLEKIGTRRILMLAIPLLSATVMLIGLAPNALVLGLAFACYGVLFGLSNIAMNVEADRVEAQSGNRVMNTCHGVWSLGLLTATLIGTLARGAAISPALHFALMVPLILAGTALVVWPMSPAPPRAHTGTAARGRIALPTLMTLILVGFAIAGALLEGALRNWSVIFMRDSFSAPAWVDTLTLPSFLIAQTAGRLQADRLITRFGPVAVARTLLAVALIGLGLVVFSPNLIVALIGFAMVGVGICVSFPLTTSAAARLGDRPASENVAALTLVTQITILGAPALLGYVATTYGIRLTFAILLPFVLIALYLARYLAPKPAIPG</sequence>
<evidence type="ECO:0000313" key="7">
    <source>
        <dbReference type="EMBL" id="MBI4923104.1"/>
    </source>
</evidence>
<dbReference type="InterPro" id="IPR036259">
    <property type="entry name" value="MFS_trans_sf"/>
</dbReference>
<gene>
    <name evidence="7" type="ORF">HY834_15275</name>
</gene>
<dbReference type="PANTHER" id="PTHR23514">
    <property type="entry name" value="BYPASS OF STOP CODON PROTEIN 6"/>
    <property type="match status" value="1"/>
</dbReference>
<comment type="subcellular location">
    <subcellularLocation>
        <location evidence="1">Membrane</location>
        <topology evidence="1">Multi-pass membrane protein</topology>
    </subcellularLocation>
</comment>
<evidence type="ECO:0000256" key="2">
    <source>
        <dbReference type="ARBA" id="ARBA00022692"/>
    </source>
</evidence>
<dbReference type="Gene3D" id="1.20.1720.10">
    <property type="entry name" value="Multidrug resistance protein D"/>
    <property type="match status" value="1"/>
</dbReference>
<feature type="transmembrane region" description="Helical" evidence="5">
    <location>
        <begin position="147"/>
        <end position="165"/>
    </location>
</feature>
<feature type="transmembrane region" description="Helical" evidence="5">
    <location>
        <begin position="367"/>
        <end position="385"/>
    </location>
</feature>
<dbReference type="Gene3D" id="1.20.1250.20">
    <property type="entry name" value="MFS general substrate transporter like domains"/>
    <property type="match status" value="1"/>
</dbReference>
<accession>A0A933NXN1</accession>
<dbReference type="SUPFAM" id="SSF103473">
    <property type="entry name" value="MFS general substrate transporter"/>
    <property type="match status" value="1"/>
</dbReference>
<dbReference type="Pfam" id="PF07690">
    <property type="entry name" value="MFS_1"/>
    <property type="match status" value="1"/>
</dbReference>
<feature type="transmembrane region" description="Helical" evidence="5">
    <location>
        <begin position="280"/>
        <end position="299"/>
    </location>
</feature>
<dbReference type="Proteomes" id="UP000782610">
    <property type="component" value="Unassembled WGS sequence"/>
</dbReference>
<dbReference type="CDD" id="cd17393">
    <property type="entry name" value="MFS_MosC_like"/>
    <property type="match status" value="1"/>
</dbReference>
<dbReference type="InterPro" id="IPR020846">
    <property type="entry name" value="MFS_dom"/>
</dbReference>
<feature type="domain" description="Major facilitator superfamily (MFS) profile" evidence="6">
    <location>
        <begin position="13"/>
        <end position="393"/>
    </location>
</feature>
<evidence type="ECO:0000313" key="8">
    <source>
        <dbReference type="Proteomes" id="UP000782610"/>
    </source>
</evidence>
<dbReference type="AlphaFoldDB" id="A0A933NXN1"/>
<dbReference type="PROSITE" id="PS50850">
    <property type="entry name" value="MFS"/>
    <property type="match status" value="1"/>
</dbReference>
<dbReference type="GO" id="GO:0022857">
    <property type="term" value="F:transmembrane transporter activity"/>
    <property type="evidence" value="ECO:0007669"/>
    <property type="project" value="InterPro"/>
</dbReference>
<feature type="transmembrane region" description="Helical" evidence="5">
    <location>
        <begin position="84"/>
        <end position="102"/>
    </location>
</feature>
<evidence type="ECO:0000256" key="3">
    <source>
        <dbReference type="ARBA" id="ARBA00022989"/>
    </source>
</evidence>
<evidence type="ECO:0000259" key="6">
    <source>
        <dbReference type="PROSITE" id="PS50850"/>
    </source>
</evidence>
<keyword evidence="4 5" id="KW-0472">Membrane</keyword>
<dbReference type="InterPro" id="IPR051788">
    <property type="entry name" value="MFS_Transporter"/>
</dbReference>
<proteinExistence type="predicted"/>
<evidence type="ECO:0000256" key="4">
    <source>
        <dbReference type="ARBA" id="ARBA00023136"/>
    </source>
</evidence>
<protein>
    <submittedName>
        <fullName evidence="7">MFS transporter</fullName>
    </submittedName>
</protein>
<dbReference type="EMBL" id="JACRAF010000044">
    <property type="protein sequence ID" value="MBI4923104.1"/>
    <property type="molecule type" value="Genomic_DNA"/>
</dbReference>
<dbReference type="InterPro" id="IPR011701">
    <property type="entry name" value="MFS"/>
</dbReference>